<evidence type="ECO:0000313" key="3">
    <source>
        <dbReference type="Proteomes" id="UP000001261"/>
    </source>
</evidence>
<dbReference type="VEuPathDB" id="FungiDB:CIMG_03724"/>
<proteinExistence type="predicted"/>
<protein>
    <submittedName>
        <fullName evidence="2">Uncharacterized protein</fullName>
    </submittedName>
</protein>
<organism evidence="2 3">
    <name type="scientific">Coccidioides immitis (strain RS)</name>
    <name type="common">Valley fever fungus</name>
    <dbReference type="NCBI Taxonomy" id="246410"/>
    <lineage>
        <taxon>Eukaryota</taxon>
        <taxon>Fungi</taxon>
        <taxon>Dikarya</taxon>
        <taxon>Ascomycota</taxon>
        <taxon>Pezizomycotina</taxon>
        <taxon>Eurotiomycetes</taxon>
        <taxon>Eurotiomycetidae</taxon>
        <taxon>Onygenales</taxon>
        <taxon>Onygenaceae</taxon>
        <taxon>Coccidioides</taxon>
    </lineage>
</organism>
<feature type="compositionally biased region" description="Basic and acidic residues" evidence="1">
    <location>
        <begin position="40"/>
        <end position="51"/>
    </location>
</feature>
<gene>
    <name evidence="2" type="ORF">CIMG_03724</name>
</gene>
<dbReference type="GeneID" id="4563341"/>
<dbReference type="EMBL" id="GG704916">
    <property type="protein sequence ID" value="EAS32700.2"/>
    <property type="molecule type" value="Genomic_DNA"/>
</dbReference>
<keyword evidence="3" id="KW-1185">Reference proteome</keyword>
<reference evidence="3" key="1">
    <citation type="journal article" date="2009" name="Genome Res.">
        <title>Comparative genomic analyses of the human fungal pathogens Coccidioides and their relatives.</title>
        <authorList>
            <person name="Sharpton T.J."/>
            <person name="Stajich J.E."/>
            <person name="Rounsley S.D."/>
            <person name="Gardner M.J."/>
            <person name="Wortman J.R."/>
            <person name="Jordar V.S."/>
            <person name="Maiti R."/>
            <person name="Kodira C.D."/>
            <person name="Neafsey D.E."/>
            <person name="Zeng Q."/>
            <person name="Hung C.-Y."/>
            <person name="McMahan C."/>
            <person name="Muszewska A."/>
            <person name="Grynberg M."/>
            <person name="Mandel M.A."/>
            <person name="Kellner E.M."/>
            <person name="Barker B.M."/>
            <person name="Galgiani J.N."/>
            <person name="Orbach M.J."/>
            <person name="Kirkland T.N."/>
            <person name="Cole G.T."/>
            <person name="Henn M.R."/>
            <person name="Birren B.W."/>
            <person name="Taylor J.W."/>
        </authorList>
    </citation>
    <scope>NUCLEOTIDE SEQUENCE [LARGE SCALE GENOMIC DNA]</scope>
    <source>
        <strain evidence="3">RS</strain>
    </source>
</reference>
<dbReference type="InParanoid" id="A0A0E1RYE3"/>
<dbReference type="RefSeq" id="XP_001244283.2">
    <property type="nucleotide sequence ID" value="XM_001244282.2"/>
</dbReference>
<dbReference type="Proteomes" id="UP000001261">
    <property type="component" value="Unassembled WGS sequence"/>
</dbReference>
<dbReference type="KEGG" id="cim:CIMG_03724"/>
<sequence length="153" mass="16463">MGDQARGVWGKKKGSGEELWCPTVTRKGQNRTAGGQGQDRNSRPRHGEEGGKSLALPVDSRWTFTTTGQEGKVDATAPWVLGPVDCGERWRALELPLARTRGGGCGERFPTPAIPCGMLWAGTKKWAVAATLDRRHGGVCLSRPENHPQGPPP</sequence>
<name>A0A0E1RYE3_COCIM</name>
<feature type="region of interest" description="Disordered" evidence="1">
    <location>
        <begin position="1"/>
        <end position="57"/>
    </location>
</feature>
<accession>A0A0E1RYE3</accession>
<evidence type="ECO:0000256" key="1">
    <source>
        <dbReference type="SAM" id="MobiDB-lite"/>
    </source>
</evidence>
<evidence type="ECO:0000313" key="2">
    <source>
        <dbReference type="EMBL" id="EAS32700.2"/>
    </source>
</evidence>
<reference evidence="3" key="2">
    <citation type="journal article" date="2010" name="Genome Res.">
        <title>Population genomic sequencing of Coccidioides fungi reveals recent hybridization and transposon control.</title>
        <authorList>
            <person name="Neafsey D.E."/>
            <person name="Barker B.M."/>
            <person name="Sharpton T.J."/>
            <person name="Stajich J.E."/>
            <person name="Park D.J."/>
            <person name="Whiston E."/>
            <person name="Hung C.-Y."/>
            <person name="McMahan C."/>
            <person name="White J."/>
            <person name="Sykes S."/>
            <person name="Heiman D."/>
            <person name="Young S."/>
            <person name="Zeng Q."/>
            <person name="Abouelleil A."/>
            <person name="Aftuck L."/>
            <person name="Bessette D."/>
            <person name="Brown A."/>
            <person name="FitzGerald M."/>
            <person name="Lui A."/>
            <person name="Macdonald J.P."/>
            <person name="Priest M."/>
            <person name="Orbach M.J."/>
            <person name="Galgiani J.N."/>
            <person name="Kirkland T.N."/>
            <person name="Cole G.T."/>
            <person name="Birren B.W."/>
            <person name="Henn M.R."/>
            <person name="Taylor J.W."/>
            <person name="Rounsley S.D."/>
        </authorList>
    </citation>
    <scope>GENOME REANNOTATION</scope>
    <source>
        <strain evidence="3">RS</strain>
    </source>
</reference>
<dbReference type="AlphaFoldDB" id="A0A0E1RYE3"/>